<gene>
    <name evidence="8" type="ORF">SAMN05444165_2415</name>
</gene>
<feature type="domain" description="PAC" evidence="7">
    <location>
        <begin position="114"/>
        <end position="167"/>
    </location>
</feature>
<dbReference type="InterPro" id="IPR013655">
    <property type="entry name" value="PAS_fold_3"/>
</dbReference>
<proteinExistence type="predicted"/>
<dbReference type="SUPFAM" id="SSF55785">
    <property type="entry name" value="PYP-like sensor domain (PAS domain)"/>
    <property type="match status" value="2"/>
</dbReference>
<feature type="modified residue" description="4-aspartylphosphate" evidence="4">
    <location>
        <position position="631"/>
    </location>
</feature>
<dbReference type="SMART" id="SM00086">
    <property type="entry name" value="PAC"/>
    <property type="match status" value="2"/>
</dbReference>
<dbReference type="RefSeq" id="WP_074295868.1">
    <property type="nucleotide sequence ID" value="NZ_FSRU01000001.1"/>
</dbReference>
<name>A0A1N6IRM3_9BURK</name>
<dbReference type="Pfam" id="PF02518">
    <property type="entry name" value="HATPase_c"/>
    <property type="match status" value="1"/>
</dbReference>
<dbReference type="InterPro" id="IPR003661">
    <property type="entry name" value="HisK_dim/P_dom"/>
</dbReference>
<dbReference type="InterPro" id="IPR036097">
    <property type="entry name" value="HisK_dim/P_sf"/>
</dbReference>
<dbReference type="OrthoDB" id="5389366at2"/>
<comment type="catalytic activity">
    <reaction evidence="1">
        <text>ATP + protein L-histidine = ADP + protein N-phospho-L-histidine.</text>
        <dbReference type="EC" id="2.7.13.3"/>
    </reaction>
</comment>
<dbReference type="Gene3D" id="1.10.287.130">
    <property type="match status" value="1"/>
</dbReference>
<dbReference type="InterPro" id="IPR004358">
    <property type="entry name" value="Sig_transdc_His_kin-like_C"/>
</dbReference>
<keyword evidence="3 4" id="KW-0597">Phosphoprotein</keyword>
<evidence type="ECO:0000256" key="4">
    <source>
        <dbReference type="PROSITE-ProRule" id="PRU00169"/>
    </source>
</evidence>
<dbReference type="InterPro" id="IPR013656">
    <property type="entry name" value="PAS_4"/>
</dbReference>
<evidence type="ECO:0000256" key="3">
    <source>
        <dbReference type="ARBA" id="ARBA00022553"/>
    </source>
</evidence>
<dbReference type="CDD" id="cd00130">
    <property type="entry name" value="PAS"/>
    <property type="match status" value="1"/>
</dbReference>
<dbReference type="InterPro" id="IPR001789">
    <property type="entry name" value="Sig_transdc_resp-reg_receiver"/>
</dbReference>
<evidence type="ECO:0000259" key="5">
    <source>
        <dbReference type="PROSITE" id="PS50109"/>
    </source>
</evidence>
<evidence type="ECO:0000313" key="9">
    <source>
        <dbReference type="Proteomes" id="UP000185151"/>
    </source>
</evidence>
<dbReference type="InterPro" id="IPR005467">
    <property type="entry name" value="His_kinase_dom"/>
</dbReference>
<dbReference type="EC" id="2.7.13.3" evidence="2"/>
<feature type="domain" description="Histidine kinase" evidence="5">
    <location>
        <begin position="343"/>
        <end position="561"/>
    </location>
</feature>
<protein>
    <recommendedName>
        <fullName evidence="2">histidine kinase</fullName>
        <ecNumber evidence="2">2.7.13.3</ecNumber>
    </recommendedName>
</protein>
<dbReference type="Gene3D" id="3.40.50.2300">
    <property type="match status" value="2"/>
</dbReference>
<reference evidence="8 9" key="1">
    <citation type="submission" date="2016-11" db="EMBL/GenBank/DDBJ databases">
        <authorList>
            <person name="Jaros S."/>
            <person name="Januszkiewicz K."/>
            <person name="Wedrychowicz H."/>
        </authorList>
    </citation>
    <scope>NUCLEOTIDE SEQUENCE [LARGE SCALE GENOMIC DNA]</scope>
    <source>
        <strain evidence="8 9">GAS95</strain>
    </source>
</reference>
<evidence type="ECO:0000256" key="1">
    <source>
        <dbReference type="ARBA" id="ARBA00000085"/>
    </source>
</evidence>
<dbReference type="InterPro" id="IPR011006">
    <property type="entry name" value="CheY-like_superfamily"/>
</dbReference>
<keyword evidence="9" id="KW-1185">Reference proteome</keyword>
<dbReference type="CDD" id="cd00082">
    <property type="entry name" value="HisKA"/>
    <property type="match status" value="1"/>
</dbReference>
<dbReference type="InterPro" id="IPR003594">
    <property type="entry name" value="HATPase_dom"/>
</dbReference>
<dbReference type="PRINTS" id="PR00344">
    <property type="entry name" value="BCTRLSENSOR"/>
</dbReference>
<feature type="domain" description="Response regulatory" evidence="6">
    <location>
        <begin position="714"/>
        <end position="826"/>
    </location>
</feature>
<dbReference type="InterPro" id="IPR001610">
    <property type="entry name" value="PAC"/>
</dbReference>
<organism evidence="8 9">
    <name type="scientific">Paraburkholderia phenazinium</name>
    <dbReference type="NCBI Taxonomy" id="60549"/>
    <lineage>
        <taxon>Bacteria</taxon>
        <taxon>Pseudomonadati</taxon>
        <taxon>Pseudomonadota</taxon>
        <taxon>Betaproteobacteria</taxon>
        <taxon>Burkholderiales</taxon>
        <taxon>Burkholderiaceae</taxon>
        <taxon>Paraburkholderia</taxon>
    </lineage>
</organism>
<sequence length="832" mass="90271">MPFTAEDHGCPGWKGEMAERIRAFDWSATELGPIDRWQQSLIAAVQFVLGSPLPLVMLWGSQGYMVYNDAYAVFAGGRHPYLLGSPVEMGWPEVASFNRNVMDTCLAGGTLSYRDKELVLLRNGQPEDVWMDLHYSPVADDSGAPAGVIAVVVETTGRVLTERSRQRAETALRETDERLQLALNTGTVLGTWVLDVRADTLTGDERFARTFGVAAGQAVRGIPRSATGAAIHPDDLGEARRLTREATQTGKPYRAEYRIRRPDGEYIWVQANGQCEFDDRGAPYRFPGVLIDIHERKIAEQALRQLTETLEQRVTDAVAARALAEEQLRQAQKMEAIGSLTGGVAHDFNNVLQVINGNLQMLAADADDHPATQRRIAAASQAVKRGAQLAAHLLAFARRQPLSPAVLNPRRLLSGMSEMLHHALGETIRVETVLGADLWNVLADRNQLENALLNLAINGRDAMRGEGTLTVCAENLVVTRHADIPAGEYLVFSIADTGVGMPAEVLERAVEPFFTTKPNGHGTGLGLSMVFGFVKQSGGHTLIDSVVGEGTIVRLYFPRSHEAETSEFADQSETTVGGRETVLVVEDDAEVRLTAVEMLAQLGYKVLTAADGDAALEFIDSDVPLDLVFTDVVMPGSVKSVELARRAALRLPAVPVLFTSGYTRDEIFHHGKLDPGVTLLSKPYRRDDLARKVRGVLNAHRAALAAAPAKVPARVLLVEDDSPSREAMGELLAAFGLQCTAVASAEEALELAPAHRYDILLSDVTLPGLSGDALARALRHAQPDLRILLMSGYGEQANIGEAIPGVRLLPKPFDIAALRRELADWGGHIEPT</sequence>
<dbReference type="NCBIfam" id="TIGR00229">
    <property type="entry name" value="sensory_box"/>
    <property type="match status" value="1"/>
</dbReference>
<dbReference type="SMART" id="SM00387">
    <property type="entry name" value="HATPase_c"/>
    <property type="match status" value="1"/>
</dbReference>
<dbReference type="Pfam" id="PF08448">
    <property type="entry name" value="PAS_4"/>
    <property type="match status" value="1"/>
</dbReference>
<dbReference type="InterPro" id="IPR035965">
    <property type="entry name" value="PAS-like_dom_sf"/>
</dbReference>
<evidence type="ECO:0000259" key="7">
    <source>
        <dbReference type="PROSITE" id="PS50113"/>
    </source>
</evidence>
<dbReference type="PANTHER" id="PTHR43065:SF49">
    <property type="entry name" value="HISTIDINE KINASE"/>
    <property type="match status" value="1"/>
</dbReference>
<dbReference type="SUPFAM" id="SSF47384">
    <property type="entry name" value="Homodimeric domain of signal transducing histidine kinase"/>
    <property type="match status" value="1"/>
</dbReference>
<dbReference type="Pfam" id="PF00072">
    <property type="entry name" value="Response_reg"/>
    <property type="match status" value="2"/>
</dbReference>
<accession>A0A1N6IRM3</accession>
<dbReference type="SMART" id="SM00448">
    <property type="entry name" value="REC"/>
    <property type="match status" value="2"/>
</dbReference>
<dbReference type="PANTHER" id="PTHR43065">
    <property type="entry name" value="SENSOR HISTIDINE KINASE"/>
    <property type="match status" value="1"/>
</dbReference>
<dbReference type="SUPFAM" id="SSF55874">
    <property type="entry name" value="ATPase domain of HSP90 chaperone/DNA topoisomerase II/histidine kinase"/>
    <property type="match status" value="1"/>
</dbReference>
<dbReference type="Proteomes" id="UP000185151">
    <property type="component" value="Unassembled WGS sequence"/>
</dbReference>
<dbReference type="InterPro" id="IPR036890">
    <property type="entry name" value="HATPase_C_sf"/>
</dbReference>
<dbReference type="InterPro" id="IPR000014">
    <property type="entry name" value="PAS"/>
</dbReference>
<evidence type="ECO:0000256" key="2">
    <source>
        <dbReference type="ARBA" id="ARBA00012438"/>
    </source>
</evidence>
<dbReference type="SUPFAM" id="SSF52172">
    <property type="entry name" value="CheY-like"/>
    <property type="match status" value="2"/>
</dbReference>
<dbReference type="AlphaFoldDB" id="A0A1N6IRM3"/>
<dbReference type="GO" id="GO:0000155">
    <property type="term" value="F:phosphorelay sensor kinase activity"/>
    <property type="evidence" value="ECO:0007669"/>
    <property type="project" value="InterPro"/>
</dbReference>
<feature type="domain" description="Response regulatory" evidence="6">
    <location>
        <begin position="581"/>
        <end position="697"/>
    </location>
</feature>
<dbReference type="EMBL" id="FSRU01000001">
    <property type="protein sequence ID" value="SIO34661.1"/>
    <property type="molecule type" value="Genomic_DNA"/>
</dbReference>
<feature type="modified residue" description="4-aspartylphosphate" evidence="4">
    <location>
        <position position="763"/>
    </location>
</feature>
<dbReference type="Gene3D" id="3.30.450.20">
    <property type="entry name" value="PAS domain"/>
    <property type="match status" value="2"/>
</dbReference>
<dbReference type="InterPro" id="IPR000700">
    <property type="entry name" value="PAS-assoc_C"/>
</dbReference>
<dbReference type="PROSITE" id="PS50109">
    <property type="entry name" value="HIS_KIN"/>
    <property type="match status" value="1"/>
</dbReference>
<evidence type="ECO:0000313" key="8">
    <source>
        <dbReference type="EMBL" id="SIO34661.1"/>
    </source>
</evidence>
<dbReference type="CDD" id="cd00156">
    <property type="entry name" value="REC"/>
    <property type="match status" value="1"/>
</dbReference>
<dbReference type="Gene3D" id="3.30.565.10">
    <property type="entry name" value="Histidine kinase-like ATPase, C-terminal domain"/>
    <property type="match status" value="1"/>
</dbReference>
<dbReference type="PROSITE" id="PS50110">
    <property type="entry name" value="RESPONSE_REGULATORY"/>
    <property type="match status" value="2"/>
</dbReference>
<feature type="domain" description="PAC" evidence="7">
    <location>
        <begin position="253"/>
        <end position="305"/>
    </location>
</feature>
<dbReference type="PROSITE" id="PS50113">
    <property type="entry name" value="PAC"/>
    <property type="match status" value="2"/>
</dbReference>
<evidence type="ECO:0000259" key="6">
    <source>
        <dbReference type="PROSITE" id="PS50110"/>
    </source>
</evidence>
<dbReference type="Pfam" id="PF08447">
    <property type="entry name" value="PAS_3"/>
    <property type="match status" value="1"/>
</dbReference>